<evidence type="ECO:0000313" key="2">
    <source>
        <dbReference type="Proteomes" id="UP000683925"/>
    </source>
</evidence>
<dbReference type="EMBL" id="CAJJDP010000032">
    <property type="protein sequence ID" value="CAD8156819.1"/>
    <property type="molecule type" value="Genomic_DNA"/>
</dbReference>
<name>A0A8S1U0F2_PAROT</name>
<keyword evidence="2" id="KW-1185">Reference proteome</keyword>
<dbReference type="AlphaFoldDB" id="A0A8S1U0F2"/>
<gene>
    <name evidence="1" type="ORF">POCTA_138.1.T0320314</name>
</gene>
<reference evidence="1" key="1">
    <citation type="submission" date="2021-01" db="EMBL/GenBank/DDBJ databases">
        <authorList>
            <consortium name="Genoscope - CEA"/>
            <person name="William W."/>
        </authorList>
    </citation>
    <scope>NUCLEOTIDE SEQUENCE</scope>
</reference>
<protein>
    <submittedName>
        <fullName evidence="1">Uncharacterized protein</fullName>
    </submittedName>
</protein>
<evidence type="ECO:0000313" key="1">
    <source>
        <dbReference type="EMBL" id="CAD8156819.1"/>
    </source>
</evidence>
<accession>A0A8S1U0F2</accession>
<dbReference type="Proteomes" id="UP000683925">
    <property type="component" value="Unassembled WGS sequence"/>
</dbReference>
<comment type="caution">
    <text evidence="1">The sequence shown here is derived from an EMBL/GenBank/DDBJ whole genome shotgun (WGS) entry which is preliminary data.</text>
</comment>
<proteinExistence type="predicted"/>
<sequence>MMPFIQLKSPQLLEMEIKFTFFIQTEQRIDKNFLIIQIFENQAQKL</sequence>
<organism evidence="1 2">
    <name type="scientific">Paramecium octaurelia</name>
    <dbReference type="NCBI Taxonomy" id="43137"/>
    <lineage>
        <taxon>Eukaryota</taxon>
        <taxon>Sar</taxon>
        <taxon>Alveolata</taxon>
        <taxon>Ciliophora</taxon>
        <taxon>Intramacronucleata</taxon>
        <taxon>Oligohymenophorea</taxon>
        <taxon>Peniculida</taxon>
        <taxon>Parameciidae</taxon>
        <taxon>Paramecium</taxon>
    </lineage>
</organism>